<reference evidence="1" key="1">
    <citation type="submission" date="2015-11" db="EMBL/GenBank/DDBJ databases">
        <title>De novo transcriptome assembly of four potential Pierce s Disease insect vectors from Arizona vineyards.</title>
        <authorList>
            <person name="Tassone E.E."/>
        </authorList>
    </citation>
    <scope>NUCLEOTIDE SEQUENCE</scope>
</reference>
<dbReference type="AlphaFoldDB" id="A0A1B6F9U1"/>
<dbReference type="EMBL" id="GECZ01022783">
    <property type="protein sequence ID" value="JAS46986.1"/>
    <property type="molecule type" value="Transcribed_RNA"/>
</dbReference>
<protein>
    <submittedName>
        <fullName evidence="1">Uncharacterized protein</fullName>
    </submittedName>
</protein>
<organism evidence="1">
    <name type="scientific">Cuerna arida</name>
    <dbReference type="NCBI Taxonomy" id="1464854"/>
    <lineage>
        <taxon>Eukaryota</taxon>
        <taxon>Metazoa</taxon>
        <taxon>Ecdysozoa</taxon>
        <taxon>Arthropoda</taxon>
        <taxon>Hexapoda</taxon>
        <taxon>Insecta</taxon>
        <taxon>Pterygota</taxon>
        <taxon>Neoptera</taxon>
        <taxon>Paraneoptera</taxon>
        <taxon>Hemiptera</taxon>
        <taxon>Auchenorrhyncha</taxon>
        <taxon>Membracoidea</taxon>
        <taxon>Cicadellidae</taxon>
        <taxon>Cicadellinae</taxon>
        <taxon>Proconiini</taxon>
        <taxon>Cuerna</taxon>
    </lineage>
</organism>
<accession>A0A1B6F9U1</accession>
<sequence length="169" mass="19849">MFCSPEVLRMAYFGLIHPHLAYGIRLWGGCAKHRMERVFRLQKKAIRVIAKLKLRESCKDAFRKLGLLTLPCLYVLDVILFCKSRGALTQGRNVHHYQTRGRDNFRVLQHRLTVTEQLPVHVGVRLTNVIPERIKMLENQNQFKSRLKRHLVYGAFYSVDEYVAGRWDN</sequence>
<proteinExistence type="predicted"/>
<gene>
    <name evidence="1" type="ORF">g.7829</name>
</gene>
<evidence type="ECO:0000313" key="1">
    <source>
        <dbReference type="EMBL" id="JAS46986.1"/>
    </source>
</evidence>
<name>A0A1B6F9U1_9HEMI</name>